<organism evidence="2 3">
    <name type="scientific">Bradyrhizobium erythrophlei</name>
    <dbReference type="NCBI Taxonomy" id="1437360"/>
    <lineage>
        <taxon>Bacteria</taxon>
        <taxon>Pseudomonadati</taxon>
        <taxon>Pseudomonadota</taxon>
        <taxon>Alphaproteobacteria</taxon>
        <taxon>Hyphomicrobiales</taxon>
        <taxon>Nitrobacteraceae</taxon>
        <taxon>Bradyrhizobium</taxon>
    </lineage>
</organism>
<gene>
    <name evidence="2" type="ORF">SAMN05444164_6903</name>
</gene>
<reference evidence="2 3" key="1">
    <citation type="submission" date="2016-10" db="EMBL/GenBank/DDBJ databases">
        <authorList>
            <person name="de Groot N.N."/>
        </authorList>
    </citation>
    <scope>NUCLEOTIDE SEQUENCE [LARGE SCALE GENOMIC DNA]</scope>
    <source>
        <strain evidence="2 3">MT12</strain>
    </source>
</reference>
<dbReference type="AlphaFoldDB" id="A0A1H5G2X6"/>
<feature type="region of interest" description="Disordered" evidence="1">
    <location>
        <begin position="1"/>
        <end position="31"/>
    </location>
</feature>
<dbReference type="Proteomes" id="UP000198992">
    <property type="component" value="Unassembled WGS sequence"/>
</dbReference>
<protein>
    <submittedName>
        <fullName evidence="2">Uncharacterized protein</fullName>
    </submittedName>
</protein>
<feature type="compositionally biased region" description="Basic and acidic residues" evidence="1">
    <location>
        <begin position="1"/>
        <end position="14"/>
    </location>
</feature>
<evidence type="ECO:0000256" key="1">
    <source>
        <dbReference type="SAM" id="MobiDB-lite"/>
    </source>
</evidence>
<accession>A0A1H5G2X6</accession>
<proteinExistence type="predicted"/>
<name>A0A1H5G2X6_9BRAD</name>
<evidence type="ECO:0000313" key="3">
    <source>
        <dbReference type="Proteomes" id="UP000198992"/>
    </source>
</evidence>
<sequence length="31" mass="3765">MQDERQDRYRHEQDAEPDIAEMFGLLRSDRG</sequence>
<dbReference type="EMBL" id="FNTH01000001">
    <property type="protein sequence ID" value="SEE10066.1"/>
    <property type="molecule type" value="Genomic_DNA"/>
</dbReference>
<evidence type="ECO:0000313" key="2">
    <source>
        <dbReference type="EMBL" id="SEE10066.1"/>
    </source>
</evidence>